<dbReference type="HAMAP" id="MF_00472">
    <property type="entry name" value="UbiG"/>
    <property type="match status" value="1"/>
</dbReference>
<dbReference type="Pfam" id="PF13489">
    <property type="entry name" value="Methyltransf_23"/>
    <property type="match status" value="1"/>
</dbReference>
<evidence type="ECO:0000256" key="3">
    <source>
        <dbReference type="ARBA" id="ARBA00022688"/>
    </source>
</evidence>
<dbReference type="Gene3D" id="3.40.50.150">
    <property type="entry name" value="Vaccinia Virus protein VP39"/>
    <property type="match status" value="1"/>
</dbReference>
<dbReference type="GO" id="GO:0032259">
    <property type="term" value="P:methylation"/>
    <property type="evidence" value="ECO:0007669"/>
    <property type="project" value="UniProtKB-KW"/>
</dbReference>
<dbReference type="PANTHER" id="PTHR43464">
    <property type="entry name" value="METHYLTRANSFERASE"/>
    <property type="match status" value="1"/>
</dbReference>
<dbReference type="AlphaFoldDB" id="A0A381SN70"/>
<evidence type="ECO:0000256" key="2">
    <source>
        <dbReference type="ARBA" id="ARBA00022679"/>
    </source>
</evidence>
<evidence type="ECO:0000256" key="4">
    <source>
        <dbReference type="ARBA" id="ARBA00022691"/>
    </source>
</evidence>
<keyword evidence="1" id="KW-0489">Methyltransferase</keyword>
<dbReference type="PANTHER" id="PTHR43464:SF19">
    <property type="entry name" value="UBIQUINONE BIOSYNTHESIS O-METHYLTRANSFERASE, MITOCHONDRIAL"/>
    <property type="match status" value="1"/>
</dbReference>
<evidence type="ECO:0000313" key="5">
    <source>
        <dbReference type="EMBL" id="SVA04899.1"/>
    </source>
</evidence>
<organism evidence="5">
    <name type="scientific">marine metagenome</name>
    <dbReference type="NCBI Taxonomy" id="408172"/>
    <lineage>
        <taxon>unclassified sequences</taxon>
        <taxon>metagenomes</taxon>
        <taxon>ecological metagenomes</taxon>
    </lineage>
</organism>
<proteinExistence type="inferred from homology"/>
<keyword evidence="2" id="KW-0808">Transferase</keyword>
<sequence length="250" mass="28166">MSSTIDPSEIEFFSKMAEEWWNPEGKFKPIHKWNPSRIEYIKEKIIDHYGLNASPSKPFENLILLDVGCGGGLLSEPMAKFGAKVTGIDAAEKNIKIASAHAMASGLEINYRHSTAEQLLKELRTENDIGFDIILNMEVIEHVSDLNLFIESCAMLLKKDGMMIFSTLNRTAVSYCLAIVGAEYILGWLPKGTHDWKKFVTPSELKISFRSNDLKIEELHGMKYSPIFDSWSLSEDTNVNYIGKALKINS</sequence>
<dbReference type="SUPFAM" id="SSF53335">
    <property type="entry name" value="S-adenosyl-L-methionine-dependent methyltransferases"/>
    <property type="match status" value="1"/>
</dbReference>
<reference evidence="5" key="1">
    <citation type="submission" date="2018-05" db="EMBL/GenBank/DDBJ databases">
        <authorList>
            <person name="Lanie J.A."/>
            <person name="Ng W.-L."/>
            <person name="Kazmierczak K.M."/>
            <person name="Andrzejewski T.M."/>
            <person name="Davidsen T.M."/>
            <person name="Wayne K.J."/>
            <person name="Tettelin H."/>
            <person name="Glass J.I."/>
            <person name="Rusch D."/>
            <person name="Podicherti R."/>
            <person name="Tsui H.-C.T."/>
            <person name="Winkler M.E."/>
        </authorList>
    </citation>
    <scope>NUCLEOTIDE SEQUENCE</scope>
</reference>
<dbReference type="NCBIfam" id="TIGR01983">
    <property type="entry name" value="UbiG"/>
    <property type="match status" value="1"/>
</dbReference>
<keyword evidence="4" id="KW-0949">S-adenosyl-L-methionine</keyword>
<dbReference type="InterPro" id="IPR029063">
    <property type="entry name" value="SAM-dependent_MTases_sf"/>
</dbReference>
<gene>
    <name evidence="5" type="ORF">METZ01_LOCUS57753</name>
</gene>
<protein>
    <recommendedName>
        <fullName evidence="6">Methyltransferase type 11 domain-containing protein</fullName>
    </recommendedName>
</protein>
<dbReference type="GO" id="GO:0061542">
    <property type="term" value="F:3-demethylubiquinol 3-O-methyltransferase activity"/>
    <property type="evidence" value="ECO:0007669"/>
    <property type="project" value="InterPro"/>
</dbReference>
<dbReference type="GO" id="GO:0010420">
    <property type="term" value="F:polyprenyldihydroxybenzoate methyltransferase activity"/>
    <property type="evidence" value="ECO:0007669"/>
    <property type="project" value="InterPro"/>
</dbReference>
<dbReference type="CDD" id="cd02440">
    <property type="entry name" value="AdoMet_MTases"/>
    <property type="match status" value="1"/>
</dbReference>
<accession>A0A381SN70</accession>
<dbReference type="InterPro" id="IPR010233">
    <property type="entry name" value="UbiG_MeTrfase"/>
</dbReference>
<evidence type="ECO:0000256" key="1">
    <source>
        <dbReference type="ARBA" id="ARBA00022603"/>
    </source>
</evidence>
<dbReference type="EMBL" id="UINC01003276">
    <property type="protein sequence ID" value="SVA04899.1"/>
    <property type="molecule type" value="Genomic_DNA"/>
</dbReference>
<keyword evidence="3" id="KW-0831">Ubiquinone biosynthesis</keyword>
<evidence type="ECO:0008006" key="6">
    <source>
        <dbReference type="Google" id="ProtNLM"/>
    </source>
</evidence>
<name>A0A381SN70_9ZZZZ</name>